<evidence type="ECO:0000256" key="1">
    <source>
        <dbReference type="SAM" id="MobiDB-lite"/>
    </source>
</evidence>
<name>A0A699JBT5_TANCI</name>
<feature type="region of interest" description="Disordered" evidence="1">
    <location>
        <begin position="58"/>
        <end position="77"/>
    </location>
</feature>
<feature type="compositionally biased region" description="Basic and acidic residues" evidence="1">
    <location>
        <begin position="60"/>
        <end position="77"/>
    </location>
</feature>
<proteinExistence type="predicted"/>
<sequence length="436" mass="49938">MLKLFCLIRRCTSGTNKADLYSSWHGSELEAATNRFLFIALNSRDPEKESTTSSIIPVDTKSKDKGKGIMQKAKEDPDVQRYQVMKRKPQTEAQARKNMIMYLKNVADFRLDYFKGMSYDDIRSIFEVKFNSNVDLLLKTKEHMEEKESRALHIINETPTQKAAKRRKLNKEVEDLKRHLEIVPDEDDNVYTEATPLARKNFNREDLEALWNLVKERFSTSKPKNVSNDFLLTTLEALFEKPDAQAQVWKNQRTIHGQAKVKSWKLLESYGVHIITFSTTQLLLLVERRYPLSRFTLDQMLNAVRLRVEEESEMSLELLSFGVDAAMDLKEKHSKCLMMLILHKLKVKQSFLLVVLDLIQGSGSGHIKIPSVSSVDCEMVSESKNTEAQTACFDYYNDNGSVLGSEDMKTLSVSFADCDMGSENKKTKVQVACSDD</sequence>
<reference evidence="2" key="1">
    <citation type="journal article" date="2019" name="Sci. Rep.">
        <title>Draft genome of Tanacetum cinerariifolium, the natural source of mosquito coil.</title>
        <authorList>
            <person name="Yamashiro T."/>
            <person name="Shiraishi A."/>
            <person name="Satake H."/>
            <person name="Nakayama K."/>
        </authorList>
    </citation>
    <scope>NUCLEOTIDE SEQUENCE</scope>
</reference>
<gene>
    <name evidence="2" type="ORF">Tci_595604</name>
</gene>
<dbReference type="EMBL" id="BKCJ010390279">
    <property type="protein sequence ID" value="GFA23632.1"/>
    <property type="molecule type" value="Genomic_DNA"/>
</dbReference>
<comment type="caution">
    <text evidence="2">The sequence shown here is derived from an EMBL/GenBank/DDBJ whole genome shotgun (WGS) entry which is preliminary data.</text>
</comment>
<accession>A0A699JBT5</accession>
<evidence type="ECO:0000313" key="2">
    <source>
        <dbReference type="EMBL" id="GFA23632.1"/>
    </source>
</evidence>
<organism evidence="2">
    <name type="scientific">Tanacetum cinerariifolium</name>
    <name type="common">Dalmatian daisy</name>
    <name type="synonym">Chrysanthemum cinerariifolium</name>
    <dbReference type="NCBI Taxonomy" id="118510"/>
    <lineage>
        <taxon>Eukaryota</taxon>
        <taxon>Viridiplantae</taxon>
        <taxon>Streptophyta</taxon>
        <taxon>Embryophyta</taxon>
        <taxon>Tracheophyta</taxon>
        <taxon>Spermatophyta</taxon>
        <taxon>Magnoliopsida</taxon>
        <taxon>eudicotyledons</taxon>
        <taxon>Gunneridae</taxon>
        <taxon>Pentapetalae</taxon>
        <taxon>asterids</taxon>
        <taxon>campanulids</taxon>
        <taxon>Asterales</taxon>
        <taxon>Asteraceae</taxon>
        <taxon>Asteroideae</taxon>
        <taxon>Anthemideae</taxon>
        <taxon>Anthemidinae</taxon>
        <taxon>Tanacetum</taxon>
    </lineage>
</organism>
<protein>
    <submittedName>
        <fullName evidence="2">Uncharacterized protein</fullName>
    </submittedName>
</protein>
<dbReference type="AlphaFoldDB" id="A0A699JBT5"/>